<feature type="domain" description="Sin" evidence="2">
    <location>
        <begin position="17"/>
        <end position="55"/>
    </location>
</feature>
<gene>
    <name evidence="3" type="ORF">J416_11322</name>
</gene>
<organism evidence="3 4">
    <name type="scientific">Gracilibacillus halophilus YIM-C55.5</name>
    <dbReference type="NCBI Taxonomy" id="1308866"/>
    <lineage>
        <taxon>Bacteria</taxon>
        <taxon>Bacillati</taxon>
        <taxon>Bacillota</taxon>
        <taxon>Bacilli</taxon>
        <taxon>Bacillales</taxon>
        <taxon>Bacillaceae</taxon>
        <taxon>Gracilibacillus</taxon>
    </lineage>
</organism>
<dbReference type="InterPro" id="IPR036281">
    <property type="entry name" value="SinR/SinI_dimer_dom_sf"/>
</dbReference>
<dbReference type="InterPro" id="IPR010981">
    <property type="entry name" value="SinR/SinI_dimer_dom"/>
</dbReference>
<dbReference type="AlphaFoldDB" id="N4WJL0"/>
<dbReference type="PATRIC" id="fig|1308866.3.peg.2288"/>
<dbReference type="PROSITE" id="PS51500">
    <property type="entry name" value="SIN"/>
    <property type="match status" value="1"/>
</dbReference>
<dbReference type="GO" id="GO:0046983">
    <property type="term" value="F:protein dimerization activity"/>
    <property type="evidence" value="ECO:0007669"/>
    <property type="project" value="InterPro"/>
</dbReference>
<reference evidence="3 4" key="1">
    <citation type="submission" date="2013-03" db="EMBL/GenBank/DDBJ databases">
        <title>Draft genome sequence of Gracibacillus halophilus YIM-C55.5, a moderately halophilic and thermophilic organism from the Xiaochaidamu salt lake.</title>
        <authorList>
            <person name="Sugumar T."/>
            <person name="Polireddy D.R."/>
            <person name="Antony A."/>
            <person name="Madhava Y.R."/>
            <person name="Sivakumar N."/>
        </authorList>
    </citation>
    <scope>NUCLEOTIDE SEQUENCE [LARGE SCALE GENOMIC DNA]</scope>
    <source>
        <strain evidence="3 4">YIM-C55.5</strain>
    </source>
</reference>
<accession>N4WJL0</accession>
<dbReference type="STRING" id="1308866.J416_11322"/>
<feature type="region of interest" description="Disordered" evidence="1">
    <location>
        <begin position="1"/>
        <end position="20"/>
    </location>
</feature>
<dbReference type="GO" id="GO:0006355">
    <property type="term" value="P:regulation of DNA-templated transcription"/>
    <property type="evidence" value="ECO:0007669"/>
    <property type="project" value="InterPro"/>
</dbReference>
<name>N4WJL0_9BACI</name>
<keyword evidence="4" id="KW-1185">Reference proteome</keyword>
<dbReference type="RefSeq" id="WP_003470964.1">
    <property type="nucleotide sequence ID" value="NZ_APML01000047.1"/>
</dbReference>
<sequence>MGEQKGGVEPMDEYKHTSDSSVTSTIDTDWLKLVYLAKFYGLSKEEVRAFLTSYPKLKDQRFN</sequence>
<dbReference type="SUPFAM" id="SSF47406">
    <property type="entry name" value="SinR repressor dimerisation domain-like"/>
    <property type="match status" value="1"/>
</dbReference>
<dbReference type="EMBL" id="APML01000047">
    <property type="protein sequence ID" value="ENH96352.1"/>
    <property type="molecule type" value="Genomic_DNA"/>
</dbReference>
<evidence type="ECO:0000313" key="3">
    <source>
        <dbReference type="EMBL" id="ENH96352.1"/>
    </source>
</evidence>
<comment type="caution">
    <text evidence="3">The sequence shown here is derived from an EMBL/GenBank/DDBJ whole genome shotgun (WGS) entry which is preliminary data.</text>
</comment>
<evidence type="ECO:0000313" key="4">
    <source>
        <dbReference type="Proteomes" id="UP000012283"/>
    </source>
</evidence>
<evidence type="ECO:0000259" key="2">
    <source>
        <dbReference type="PROSITE" id="PS51500"/>
    </source>
</evidence>
<evidence type="ECO:0000256" key="1">
    <source>
        <dbReference type="SAM" id="MobiDB-lite"/>
    </source>
</evidence>
<protein>
    <recommendedName>
        <fullName evidence="2">Sin domain-containing protein</fullName>
    </recommendedName>
</protein>
<dbReference type="Proteomes" id="UP000012283">
    <property type="component" value="Unassembled WGS sequence"/>
</dbReference>
<proteinExistence type="predicted"/>